<dbReference type="Proteomes" id="UP001595539">
    <property type="component" value="Unassembled WGS sequence"/>
</dbReference>
<name>A0ABV7U968_9RHOB</name>
<accession>A0ABV7U968</accession>
<organism evidence="1 2">
    <name type="scientific">Paracoccus angustae</name>
    <dbReference type="NCBI Taxonomy" id="1671480"/>
    <lineage>
        <taxon>Bacteria</taxon>
        <taxon>Pseudomonadati</taxon>
        <taxon>Pseudomonadota</taxon>
        <taxon>Alphaproteobacteria</taxon>
        <taxon>Rhodobacterales</taxon>
        <taxon>Paracoccaceae</taxon>
        <taxon>Paracoccus</taxon>
    </lineage>
</organism>
<evidence type="ECO:0000313" key="2">
    <source>
        <dbReference type="Proteomes" id="UP001595539"/>
    </source>
</evidence>
<dbReference type="EMBL" id="JBHRXY010000022">
    <property type="protein sequence ID" value="MFC3631196.1"/>
    <property type="molecule type" value="Genomic_DNA"/>
</dbReference>
<keyword evidence="2" id="KW-1185">Reference proteome</keyword>
<dbReference type="RefSeq" id="WP_377763375.1">
    <property type="nucleotide sequence ID" value="NZ_JBHRXY010000022.1"/>
</dbReference>
<evidence type="ECO:0008006" key="3">
    <source>
        <dbReference type="Google" id="ProtNLM"/>
    </source>
</evidence>
<comment type="caution">
    <text evidence="1">The sequence shown here is derived from an EMBL/GenBank/DDBJ whole genome shotgun (WGS) entry which is preliminary data.</text>
</comment>
<dbReference type="Gene3D" id="3.10.50.30">
    <property type="entry name" value="Transcription elongation factor, GreA/GreB, C-terminal domain"/>
    <property type="match status" value="1"/>
</dbReference>
<evidence type="ECO:0000313" key="1">
    <source>
        <dbReference type="EMBL" id="MFC3631196.1"/>
    </source>
</evidence>
<reference evidence="2" key="1">
    <citation type="journal article" date="2019" name="Int. J. Syst. Evol. Microbiol.">
        <title>The Global Catalogue of Microorganisms (GCM) 10K type strain sequencing project: providing services to taxonomists for standard genome sequencing and annotation.</title>
        <authorList>
            <consortium name="The Broad Institute Genomics Platform"/>
            <consortium name="The Broad Institute Genome Sequencing Center for Infectious Disease"/>
            <person name="Wu L."/>
            <person name="Ma J."/>
        </authorList>
    </citation>
    <scope>NUCLEOTIDE SEQUENCE [LARGE SCALE GENOMIC DNA]</scope>
    <source>
        <strain evidence="2">KCTC 42473</strain>
    </source>
</reference>
<sequence>MPCYLQLPEPLGKGKLSDCRVPDDRHHAGDIAALRPIRASLSRRDYWQLNEHRRRCEDLGGTMSIRLAYLLRAKMCDAKVIDDGELYPDIVSGTSRVTFSLDRRRVETCVLYHRDYPEDERSRLHVGSFLGATLIGMTVGQHASLIAEEGAMGELQVLRVQTNGVACGMSFD</sequence>
<proteinExistence type="predicted"/>
<dbReference type="InterPro" id="IPR036953">
    <property type="entry name" value="GreA/GreB_C_sf"/>
</dbReference>
<gene>
    <name evidence="1" type="ORF">ACFOM8_17280</name>
</gene>
<protein>
    <recommendedName>
        <fullName evidence="3">Transcription elongation factor GreA/GreB C-terminal domain-containing protein</fullName>
    </recommendedName>
</protein>